<name>A0ABX8SGN7_9ACTN</name>
<feature type="domain" description="YdbS-like PH" evidence="3">
    <location>
        <begin position="100"/>
        <end position="177"/>
    </location>
</feature>
<dbReference type="RefSeq" id="WP_219081555.1">
    <property type="nucleotide sequence ID" value="NZ_CP079216.1"/>
</dbReference>
<sequence length="479" mass="51486">MTGPQTEPDLPTPTQGPVDPDPVGQHPVIPATPTPAPEKIVERPSPLTGLARGGIALVAAAWFLTREILEGEELGGSVVIIGVVLGIYAIIAGVSGVLTWRMTTFIADDEEFRIERRLVSQTSTRIDYTKVQSVDIQQPIVARLLGLAKVHIDVGGAGGADLVYLSLARAESLRDHLMARMRGARRGLPTPPDATPITTGADNLAPDLESAEDVVVARVSPRNLLIGAFVSSSTAVWVVIAAAVLIVGLVAGEPITAIPALLAVGGWVWSQTGKNWGFVMSRRGETLHISRGALNKAAQGLHPRRIQGVQVRQDILHRPFGLYSVSVTVLGYGDVGDENEGSNALILPYGTAEDVAAVLHAIWPDVDLTAIRPRQQPARARWLTPVTFRTHTWGFDDTVIVAQHGLLTQTRTIVPHRRMQSAGLHQGPLERRLDLATVAIHTTDGPVDLRLYHLDAQAARGVLFEQLRLARLARAAADR</sequence>
<feature type="transmembrane region" description="Helical" evidence="2">
    <location>
        <begin position="77"/>
        <end position="100"/>
    </location>
</feature>
<evidence type="ECO:0000256" key="1">
    <source>
        <dbReference type="SAM" id="MobiDB-lite"/>
    </source>
</evidence>
<dbReference type="PANTHER" id="PTHR34473:SF3">
    <property type="entry name" value="TRANSMEMBRANE PROTEIN-RELATED"/>
    <property type="match status" value="1"/>
</dbReference>
<dbReference type="InterPro" id="IPR005182">
    <property type="entry name" value="YdbS-like_PH"/>
</dbReference>
<keyword evidence="2" id="KW-0812">Transmembrane</keyword>
<evidence type="ECO:0000259" key="3">
    <source>
        <dbReference type="Pfam" id="PF03703"/>
    </source>
</evidence>
<proteinExistence type="predicted"/>
<protein>
    <submittedName>
        <fullName evidence="4">PH domain-containing protein</fullName>
    </submittedName>
</protein>
<evidence type="ECO:0000313" key="5">
    <source>
        <dbReference type="Proteomes" id="UP000824504"/>
    </source>
</evidence>
<keyword evidence="2" id="KW-0472">Membrane</keyword>
<keyword evidence="2" id="KW-1133">Transmembrane helix</keyword>
<dbReference type="PIRSF" id="PIRSF026631">
    <property type="entry name" value="UCP026631"/>
    <property type="match status" value="1"/>
</dbReference>
<accession>A0ABX8SGN7</accession>
<dbReference type="InterPro" id="IPR014529">
    <property type="entry name" value="UCP026631"/>
</dbReference>
<reference evidence="4 5" key="1">
    <citation type="submission" date="2021-07" db="EMBL/GenBank/DDBJ databases">
        <title>complete genome sequencing of Tessaracoccus sp.J1M15.</title>
        <authorList>
            <person name="Bae J.-W."/>
            <person name="Kim D.-y."/>
        </authorList>
    </citation>
    <scope>NUCLEOTIDE SEQUENCE [LARGE SCALE GENOMIC DNA]</scope>
    <source>
        <strain evidence="4 5">J1M15</strain>
    </source>
</reference>
<feature type="transmembrane region" description="Helical" evidence="2">
    <location>
        <begin position="224"/>
        <end position="249"/>
    </location>
</feature>
<feature type="region of interest" description="Disordered" evidence="1">
    <location>
        <begin position="1"/>
        <end position="44"/>
    </location>
</feature>
<feature type="domain" description="YdbS-like PH" evidence="3">
    <location>
        <begin position="280"/>
        <end position="334"/>
    </location>
</feature>
<organism evidence="4 5">
    <name type="scientific">Tessaracoccus palaemonis</name>
    <dbReference type="NCBI Taxonomy" id="2829499"/>
    <lineage>
        <taxon>Bacteria</taxon>
        <taxon>Bacillati</taxon>
        <taxon>Actinomycetota</taxon>
        <taxon>Actinomycetes</taxon>
        <taxon>Propionibacteriales</taxon>
        <taxon>Propionibacteriaceae</taxon>
        <taxon>Tessaracoccus</taxon>
    </lineage>
</organism>
<dbReference type="PANTHER" id="PTHR34473">
    <property type="entry name" value="UPF0699 TRANSMEMBRANE PROTEIN YDBS"/>
    <property type="match status" value="1"/>
</dbReference>
<keyword evidence="5" id="KW-1185">Reference proteome</keyword>
<dbReference type="Proteomes" id="UP000824504">
    <property type="component" value="Chromosome"/>
</dbReference>
<dbReference type="Pfam" id="PF03703">
    <property type="entry name" value="bPH_2"/>
    <property type="match status" value="3"/>
</dbReference>
<evidence type="ECO:0000313" key="4">
    <source>
        <dbReference type="EMBL" id="QXT62557.1"/>
    </source>
</evidence>
<dbReference type="EMBL" id="CP079216">
    <property type="protein sequence ID" value="QXT62557.1"/>
    <property type="molecule type" value="Genomic_DNA"/>
</dbReference>
<gene>
    <name evidence="4" type="ORF">KDB89_12555</name>
</gene>
<evidence type="ECO:0000256" key="2">
    <source>
        <dbReference type="SAM" id="Phobius"/>
    </source>
</evidence>
<feature type="domain" description="YdbS-like PH" evidence="3">
    <location>
        <begin position="389"/>
        <end position="453"/>
    </location>
</feature>